<gene>
    <name evidence="1" type="ORF">LEP1GSC158_0628</name>
</gene>
<dbReference type="Proteomes" id="UP000012089">
    <property type="component" value="Unassembled WGS sequence"/>
</dbReference>
<sequence>MKEEQMTPQERREYIAEKILGANKKIQHGKTWLHVPGKEFEPPFEWEFPDGRIVNSKTDFESLLEWVGPICEVVFPLLAEEDWHISFLYNGYVSLIGSEGWAIVDIRTGPLSTVLVKAHIKITEEKQYEETKNKSH</sequence>
<dbReference type="AlphaFoldDB" id="M6HAE7"/>
<evidence type="ECO:0000313" key="1">
    <source>
        <dbReference type="EMBL" id="EMM94293.1"/>
    </source>
</evidence>
<name>M6HAE7_LEPIR</name>
<accession>M6HAE7</accession>
<proteinExistence type="predicted"/>
<dbReference type="EMBL" id="AFMF02000036">
    <property type="protein sequence ID" value="EMM94293.1"/>
    <property type="molecule type" value="Genomic_DNA"/>
</dbReference>
<evidence type="ECO:0000313" key="2">
    <source>
        <dbReference type="Proteomes" id="UP000012089"/>
    </source>
</evidence>
<comment type="caution">
    <text evidence="1">The sequence shown here is derived from an EMBL/GenBank/DDBJ whole genome shotgun (WGS) entry which is preliminary data.</text>
</comment>
<organism evidence="1 2">
    <name type="scientific">Leptospira interrogans serovar Zanoni str. LT2156</name>
    <dbReference type="NCBI Taxonomy" id="1001601"/>
    <lineage>
        <taxon>Bacteria</taxon>
        <taxon>Pseudomonadati</taxon>
        <taxon>Spirochaetota</taxon>
        <taxon>Spirochaetia</taxon>
        <taxon>Leptospirales</taxon>
        <taxon>Leptospiraceae</taxon>
        <taxon>Leptospira</taxon>
    </lineage>
</organism>
<reference evidence="1 2" key="1">
    <citation type="submission" date="2013-01" db="EMBL/GenBank/DDBJ databases">
        <authorList>
            <person name="Harkins D.M."/>
            <person name="Durkin A.S."/>
            <person name="Brinkac L.M."/>
            <person name="Haft D.H."/>
            <person name="Selengut J.D."/>
            <person name="Sanka R."/>
            <person name="DePew J."/>
            <person name="Purushe J."/>
            <person name="Tulsiani S.M."/>
            <person name="Graham G.C."/>
            <person name="Burns M.-A."/>
            <person name="Dohnt M.F."/>
            <person name="Smythe L.D."/>
            <person name="McKay D.B."/>
            <person name="Craig S.B."/>
            <person name="Vinetz J.M."/>
            <person name="Sutton G.G."/>
            <person name="Nierman W.C."/>
            <person name="Fouts D.E."/>
        </authorList>
    </citation>
    <scope>NUCLEOTIDE SEQUENCE [LARGE SCALE GENOMIC DNA]</scope>
    <source>
        <strain evidence="1 2">LT2156</strain>
    </source>
</reference>
<protein>
    <submittedName>
        <fullName evidence="1">Uncharacterized protein</fullName>
    </submittedName>
</protein>